<feature type="domain" description="Spermatogenesis-associated protein 20-like TRX" evidence="1">
    <location>
        <begin position="71"/>
        <end position="103"/>
    </location>
</feature>
<keyword evidence="3" id="KW-1185">Reference proteome</keyword>
<sequence length="234" mass="26806">MTTSRIPHCLLYIFLFSAFSIEFWKDQNQAIAADIKNSKPQISTFPEKLDITCRNGRAKLYDQCGDQYLLFQSALEKAREERKVLLISYGAEWCIWCHVFDKYIHGERSFFKYTFGSPEDPDTEITAILLERPQRDVAAEAAALNAYVADSFVVLNLEGDFAPNGDKVLNQTGADQYFDDAIPFIFTVNSEGRFAANLDPIQVETRRDPPQDVYRGYDREKLIIELSKLYKAAQ</sequence>
<comment type="caution">
    <text evidence="2">The sequence shown here is derived from an EMBL/GenBank/DDBJ whole genome shotgun (WGS) entry which is preliminary data.</text>
</comment>
<reference evidence="2" key="1">
    <citation type="submission" date="2022-12" db="EMBL/GenBank/DDBJ databases">
        <title>Bacterial isolates from different developmental stages of Nematostella vectensis.</title>
        <authorList>
            <person name="Fraune S."/>
        </authorList>
    </citation>
    <scope>NUCLEOTIDE SEQUENCE</scope>
    <source>
        <strain evidence="2">G21630-S1</strain>
    </source>
</reference>
<dbReference type="EMBL" id="JAPWGY010000009">
    <property type="protein sequence ID" value="MCZ4282622.1"/>
    <property type="molecule type" value="Genomic_DNA"/>
</dbReference>
<gene>
    <name evidence="2" type="ORF">O4H49_17685</name>
</gene>
<dbReference type="Pfam" id="PF03190">
    <property type="entry name" value="Thioredox_DsbH"/>
    <property type="match status" value="1"/>
</dbReference>
<evidence type="ECO:0000313" key="2">
    <source>
        <dbReference type="EMBL" id="MCZ4282622.1"/>
    </source>
</evidence>
<evidence type="ECO:0000313" key="3">
    <source>
        <dbReference type="Proteomes" id="UP001069802"/>
    </source>
</evidence>
<accession>A0ABT4LNA5</accession>
<protein>
    <submittedName>
        <fullName evidence="2">DUF255 domain-containing protein</fullName>
    </submittedName>
</protein>
<dbReference type="Gene3D" id="3.40.30.10">
    <property type="entry name" value="Glutaredoxin"/>
    <property type="match status" value="1"/>
</dbReference>
<dbReference type="Proteomes" id="UP001069802">
    <property type="component" value="Unassembled WGS sequence"/>
</dbReference>
<dbReference type="InterPro" id="IPR004879">
    <property type="entry name" value="Ssp411-like_TRX"/>
</dbReference>
<dbReference type="InterPro" id="IPR036249">
    <property type="entry name" value="Thioredoxin-like_sf"/>
</dbReference>
<evidence type="ECO:0000259" key="1">
    <source>
        <dbReference type="Pfam" id="PF03190"/>
    </source>
</evidence>
<name>A0ABT4LNA5_9PROT</name>
<dbReference type="SUPFAM" id="SSF52833">
    <property type="entry name" value="Thioredoxin-like"/>
    <property type="match status" value="1"/>
</dbReference>
<dbReference type="RefSeq" id="WP_269424768.1">
    <property type="nucleotide sequence ID" value="NZ_JAPWGY010000009.1"/>
</dbReference>
<organism evidence="2 3">
    <name type="scientific">Kiloniella laminariae</name>
    <dbReference type="NCBI Taxonomy" id="454162"/>
    <lineage>
        <taxon>Bacteria</taxon>
        <taxon>Pseudomonadati</taxon>
        <taxon>Pseudomonadota</taxon>
        <taxon>Alphaproteobacteria</taxon>
        <taxon>Rhodospirillales</taxon>
        <taxon>Kiloniellaceae</taxon>
        <taxon>Kiloniella</taxon>
    </lineage>
</organism>
<proteinExistence type="predicted"/>